<dbReference type="InterPro" id="IPR049751">
    <property type="entry name" value="TraI/MobA_relaxases"/>
</dbReference>
<dbReference type="OrthoDB" id="279005at2"/>
<keyword evidence="4" id="KW-1185">Reference proteome</keyword>
<dbReference type="InterPro" id="IPR005094">
    <property type="entry name" value="Endonuclease_MobA/VirD2"/>
</dbReference>
<evidence type="ECO:0000259" key="2">
    <source>
        <dbReference type="Pfam" id="PF22863"/>
    </source>
</evidence>
<feature type="domain" description="TraI-like middle" evidence="2">
    <location>
        <begin position="171"/>
        <end position="261"/>
    </location>
</feature>
<dbReference type="Pfam" id="PF22863">
    <property type="entry name" value="TraI_middle"/>
    <property type="match status" value="1"/>
</dbReference>
<dbReference type="NCBIfam" id="NF041893">
    <property type="entry name" value="TraI_MobP_relax"/>
    <property type="match status" value="1"/>
</dbReference>
<evidence type="ECO:0000313" key="4">
    <source>
        <dbReference type="Proteomes" id="UP000199236"/>
    </source>
</evidence>
<evidence type="ECO:0000259" key="1">
    <source>
        <dbReference type="Pfam" id="PF03432"/>
    </source>
</evidence>
<proteinExistence type="predicted"/>
<dbReference type="Proteomes" id="UP000199236">
    <property type="component" value="Unassembled WGS sequence"/>
</dbReference>
<protein>
    <submittedName>
        <fullName evidence="3">Relaxase/Mobilisation nuclease domain-containing protein</fullName>
    </submittedName>
</protein>
<dbReference type="Pfam" id="PF03432">
    <property type="entry name" value="Relaxase"/>
    <property type="match status" value="1"/>
</dbReference>
<organism evidence="3 4">
    <name type="scientific">Cohaesibacter marisflavi</name>
    <dbReference type="NCBI Taxonomy" id="655353"/>
    <lineage>
        <taxon>Bacteria</taxon>
        <taxon>Pseudomonadati</taxon>
        <taxon>Pseudomonadota</taxon>
        <taxon>Alphaproteobacteria</taxon>
        <taxon>Hyphomicrobiales</taxon>
        <taxon>Cohaesibacteraceae</taxon>
    </lineage>
</organism>
<feature type="domain" description="MobA/VirD2-like nuclease" evidence="1">
    <location>
        <begin position="20"/>
        <end position="156"/>
    </location>
</feature>
<name>A0A1I5MZL2_9HYPH</name>
<dbReference type="STRING" id="655353.SAMN04488056_12428"/>
<dbReference type="InterPro" id="IPR054462">
    <property type="entry name" value="TraI_M"/>
</dbReference>
<sequence>MIAKRTALKNTRGASRLIRYIADAKEKGEKLESFWMSNCDAGTELEDIDFAIIEINATQGMNHTSKADPNYHLVVSFAEGEKPDIDVLKDIEKEFADALGFSDHQRVVGTHKNTDNFHMHIMFNKVHPETFKMHTPYRDFKILQETCMVLEKRYGLRPEKGREEKKERTNTKAQDMEGFTWEKSFSSFLRENKDLLKILRDASSSWAEFHEKLDVLGVVIKKRGNGLVFVDQGTGVHDKASNVDRSFSKAELEKRFGSYVAIDNSRIGLNTDKDRTYKREPLDPSLKKHRAWKRFRKQKKHRRWRKFLESFAGENAEVHEALAIQQAYLSIFFGGKAPKTKERVQRPKSKGRSR</sequence>
<gene>
    <name evidence="3" type="ORF">SAMN04488056_12428</name>
</gene>
<evidence type="ECO:0000313" key="3">
    <source>
        <dbReference type="EMBL" id="SFP14899.1"/>
    </source>
</evidence>
<accession>A0A1I5MZL2</accession>
<dbReference type="EMBL" id="FOVR01000024">
    <property type="protein sequence ID" value="SFP14899.1"/>
    <property type="molecule type" value="Genomic_DNA"/>
</dbReference>
<reference evidence="3 4" key="1">
    <citation type="submission" date="2016-10" db="EMBL/GenBank/DDBJ databases">
        <authorList>
            <person name="de Groot N.N."/>
        </authorList>
    </citation>
    <scope>NUCLEOTIDE SEQUENCE [LARGE SCALE GENOMIC DNA]</scope>
    <source>
        <strain evidence="3 4">CGMCC 1.9157</strain>
    </source>
</reference>
<dbReference type="RefSeq" id="WP_090075648.1">
    <property type="nucleotide sequence ID" value="NZ_FOVR01000024.1"/>
</dbReference>
<dbReference type="AlphaFoldDB" id="A0A1I5MZL2"/>